<keyword evidence="1" id="KW-0732">Signal</keyword>
<name>A0A1J5PMA2_9ZZZZ</name>
<gene>
    <name evidence="4" type="ORF">GALL_457370</name>
</gene>
<dbReference type="EMBL" id="MLJW01003190">
    <property type="protein sequence ID" value="OIQ72633.1"/>
    <property type="molecule type" value="Genomic_DNA"/>
</dbReference>
<feature type="domain" description="Outer membrane protein assembly factor BamE" evidence="3">
    <location>
        <begin position="31"/>
        <end position="105"/>
    </location>
</feature>
<organism evidence="4">
    <name type="scientific">mine drainage metagenome</name>
    <dbReference type="NCBI Taxonomy" id="410659"/>
    <lineage>
        <taxon>unclassified sequences</taxon>
        <taxon>metagenomes</taxon>
        <taxon>ecological metagenomes</taxon>
    </lineage>
</organism>
<dbReference type="InterPro" id="IPR037873">
    <property type="entry name" value="BamE-like"/>
</dbReference>
<evidence type="ECO:0000313" key="4">
    <source>
        <dbReference type="EMBL" id="OIQ72633.1"/>
    </source>
</evidence>
<reference evidence="4" key="1">
    <citation type="submission" date="2016-10" db="EMBL/GenBank/DDBJ databases">
        <title>Sequence of Gallionella enrichment culture.</title>
        <authorList>
            <person name="Poehlein A."/>
            <person name="Muehling M."/>
            <person name="Daniel R."/>
        </authorList>
    </citation>
    <scope>NUCLEOTIDE SEQUENCE</scope>
</reference>
<dbReference type="AlphaFoldDB" id="A0A1J5PMA2"/>
<evidence type="ECO:0000256" key="2">
    <source>
        <dbReference type="ARBA" id="ARBA00023136"/>
    </source>
</evidence>
<protein>
    <submittedName>
        <fullName evidence="4">Outer membrane biogenesis protein BamE</fullName>
    </submittedName>
</protein>
<evidence type="ECO:0000256" key="1">
    <source>
        <dbReference type="ARBA" id="ARBA00022729"/>
    </source>
</evidence>
<dbReference type="InterPro" id="IPR007450">
    <property type="entry name" value="BamE_dom"/>
</dbReference>
<dbReference type="PROSITE" id="PS51257">
    <property type="entry name" value="PROKAR_LIPOPROTEIN"/>
    <property type="match status" value="1"/>
</dbReference>
<evidence type="ECO:0000259" key="3">
    <source>
        <dbReference type="Pfam" id="PF04355"/>
    </source>
</evidence>
<proteinExistence type="predicted"/>
<comment type="caution">
    <text evidence="4">The sequence shown here is derived from an EMBL/GenBank/DDBJ whole genome shotgun (WGS) entry which is preliminary data.</text>
</comment>
<keyword evidence="2" id="KW-0472">Membrane</keyword>
<sequence length="156" mass="17012">MSKGLVLMRAIAALVFMASLVACTAIYENHGYAPTDLELSQIKVGDTPDAVTKALGAPSIKGVIGQSDWYYVQSRWRHYGAFAPKEIKREVVAISFTPKGRVENIERFGLEKGHVVVISRRVTTSTVKSIGLVQQLFQDLGHMNPGTMFKSTGAGQ</sequence>
<dbReference type="Pfam" id="PF04355">
    <property type="entry name" value="BamE"/>
    <property type="match status" value="1"/>
</dbReference>
<dbReference type="Gene3D" id="3.30.1450.10">
    <property type="match status" value="1"/>
</dbReference>
<dbReference type="GO" id="GO:0019867">
    <property type="term" value="C:outer membrane"/>
    <property type="evidence" value="ECO:0007669"/>
    <property type="project" value="InterPro"/>
</dbReference>
<accession>A0A1J5PMA2</accession>